<accession>A0A162QPV1</accession>
<comment type="caution">
    <text evidence="2">The sequence shown here is derived from an EMBL/GenBank/DDBJ whole genome shotgun (WGS) entry which is preliminary data.</text>
</comment>
<name>A0A162QPV1_MUCCL</name>
<sequence>MVKRSGNGTEALENIEKYNDALATYDKWLKYQDGGNPKINQGMSRCRQALNPKKKAPLTPKELAKPAAEAKKNDFMSMFAVVAMGAKAAEQEAEDAEELEKTDDANARLIA</sequence>
<organism evidence="2 3">
    <name type="scientific">Mucor lusitanicus CBS 277.49</name>
    <dbReference type="NCBI Taxonomy" id="747725"/>
    <lineage>
        <taxon>Eukaryota</taxon>
        <taxon>Fungi</taxon>
        <taxon>Fungi incertae sedis</taxon>
        <taxon>Mucoromycota</taxon>
        <taxon>Mucoromycotina</taxon>
        <taxon>Mucoromycetes</taxon>
        <taxon>Mucorales</taxon>
        <taxon>Mucorineae</taxon>
        <taxon>Mucoraceae</taxon>
        <taxon>Mucor</taxon>
    </lineage>
</organism>
<dbReference type="OrthoDB" id="1717591at2759"/>
<gene>
    <name evidence="2" type="ORF">MUCCIDRAFT_108581</name>
</gene>
<evidence type="ECO:0000256" key="1">
    <source>
        <dbReference type="SAM" id="MobiDB-lite"/>
    </source>
</evidence>
<proteinExistence type="predicted"/>
<feature type="region of interest" description="Disordered" evidence="1">
    <location>
        <begin position="90"/>
        <end position="111"/>
    </location>
</feature>
<protein>
    <submittedName>
        <fullName evidence="2">Uncharacterized protein</fullName>
    </submittedName>
</protein>
<reference evidence="2 3" key="1">
    <citation type="submission" date="2015-06" db="EMBL/GenBank/DDBJ databases">
        <title>Expansion of signal transduction pathways in fungi by whole-genome duplication.</title>
        <authorList>
            <consortium name="DOE Joint Genome Institute"/>
            <person name="Corrochano L.M."/>
            <person name="Kuo A."/>
            <person name="Marcet-Houben M."/>
            <person name="Polaino S."/>
            <person name="Salamov A."/>
            <person name="Villalobos J.M."/>
            <person name="Alvarez M.I."/>
            <person name="Avalos J."/>
            <person name="Benito E.P."/>
            <person name="Benoit I."/>
            <person name="Burger G."/>
            <person name="Camino L.P."/>
            <person name="Canovas D."/>
            <person name="Cerda-Olmedo E."/>
            <person name="Cheng J.-F."/>
            <person name="Dominguez A."/>
            <person name="Elias M."/>
            <person name="Eslava A.P."/>
            <person name="Glaser F."/>
            <person name="Grimwood J."/>
            <person name="Gutierrez G."/>
            <person name="Heitman J."/>
            <person name="Henrissat B."/>
            <person name="Iturriaga E.A."/>
            <person name="Lang B.F."/>
            <person name="Lavin J.L."/>
            <person name="Lee S."/>
            <person name="Li W."/>
            <person name="Lindquist E."/>
            <person name="Lopez-Garcia S."/>
            <person name="Luque E.M."/>
            <person name="Marcos A.T."/>
            <person name="Martin J."/>
            <person name="Mccluskey K."/>
            <person name="Medina H.R."/>
            <person name="Miralles-Duran A."/>
            <person name="Miyazaki A."/>
            <person name="Munoz-Torres E."/>
            <person name="Oguiza J.A."/>
            <person name="Ohm R."/>
            <person name="Olmedo M."/>
            <person name="Orejas M."/>
            <person name="Ortiz-Castellanos L."/>
            <person name="Pisabarro A.G."/>
            <person name="Rodriguez-Romero J."/>
            <person name="Ruiz-Herrera J."/>
            <person name="Ruiz-Vazquez R."/>
            <person name="Sanz C."/>
            <person name="Schackwitz W."/>
            <person name="Schmutz J."/>
            <person name="Shahriari M."/>
            <person name="Shelest E."/>
            <person name="Silva-Franco F."/>
            <person name="Soanes D."/>
            <person name="Syed K."/>
            <person name="Tagua V.G."/>
            <person name="Talbot N.J."/>
            <person name="Thon M."/>
            <person name="De Vries R.P."/>
            <person name="Wiebenga A."/>
            <person name="Yadav J.S."/>
            <person name="Braun E.L."/>
            <person name="Baker S."/>
            <person name="Garre V."/>
            <person name="Horwitz B."/>
            <person name="Torres-Martinez S."/>
            <person name="Idnurm A."/>
            <person name="Herrera-Estrella A."/>
            <person name="Gabaldon T."/>
            <person name="Grigoriev I.V."/>
        </authorList>
    </citation>
    <scope>NUCLEOTIDE SEQUENCE [LARGE SCALE GENOMIC DNA]</scope>
    <source>
        <strain evidence="2 3">CBS 277.49</strain>
    </source>
</reference>
<dbReference type="Proteomes" id="UP000077051">
    <property type="component" value="Unassembled WGS sequence"/>
</dbReference>
<dbReference type="VEuPathDB" id="FungiDB:MUCCIDRAFT_108581"/>
<dbReference type="EMBL" id="AMYB01000003">
    <property type="protein sequence ID" value="OAD04750.1"/>
    <property type="molecule type" value="Genomic_DNA"/>
</dbReference>
<dbReference type="AlphaFoldDB" id="A0A162QPV1"/>
<evidence type="ECO:0000313" key="3">
    <source>
        <dbReference type="Proteomes" id="UP000077051"/>
    </source>
</evidence>
<feature type="compositionally biased region" description="Acidic residues" evidence="1">
    <location>
        <begin position="91"/>
        <end position="101"/>
    </location>
</feature>
<keyword evidence="3" id="KW-1185">Reference proteome</keyword>
<evidence type="ECO:0000313" key="2">
    <source>
        <dbReference type="EMBL" id="OAD04750.1"/>
    </source>
</evidence>
<feature type="compositionally biased region" description="Basic and acidic residues" evidence="1">
    <location>
        <begin position="102"/>
        <end position="111"/>
    </location>
</feature>